<dbReference type="SMART" id="SM00044">
    <property type="entry name" value="CYCc"/>
    <property type="match status" value="1"/>
</dbReference>
<dbReference type="InterPro" id="IPR029787">
    <property type="entry name" value="Nucleotide_cyclase"/>
</dbReference>
<gene>
    <name evidence="2" type="ORF">GF339_09095</name>
</gene>
<evidence type="ECO:0000313" key="3">
    <source>
        <dbReference type="Proteomes" id="UP000649604"/>
    </source>
</evidence>
<evidence type="ECO:0000313" key="2">
    <source>
        <dbReference type="EMBL" id="MBD3324728.1"/>
    </source>
</evidence>
<feature type="non-terminal residue" evidence="2">
    <location>
        <position position="1"/>
    </location>
</feature>
<feature type="domain" description="Guanylate cyclase" evidence="1">
    <location>
        <begin position="1"/>
        <end position="116"/>
    </location>
</feature>
<dbReference type="GO" id="GO:0004016">
    <property type="term" value="F:adenylate cyclase activity"/>
    <property type="evidence" value="ECO:0007669"/>
    <property type="project" value="UniProtKB-ARBA"/>
</dbReference>
<dbReference type="PANTHER" id="PTHR43081:SF1">
    <property type="entry name" value="ADENYLATE CYCLASE, TERMINAL-DIFFERENTIATION SPECIFIC"/>
    <property type="match status" value="1"/>
</dbReference>
<name>A0A9D5JUX0_9BACT</name>
<dbReference type="GO" id="GO:0006171">
    <property type="term" value="P:cAMP biosynthetic process"/>
    <property type="evidence" value="ECO:0007669"/>
    <property type="project" value="TreeGrafter"/>
</dbReference>
<accession>A0A9D5JUX0</accession>
<evidence type="ECO:0000259" key="1">
    <source>
        <dbReference type="PROSITE" id="PS50125"/>
    </source>
</evidence>
<dbReference type="SUPFAM" id="SSF55073">
    <property type="entry name" value="Nucleotide cyclase"/>
    <property type="match status" value="1"/>
</dbReference>
<dbReference type="InterPro" id="IPR001054">
    <property type="entry name" value="A/G_cyclase"/>
</dbReference>
<comment type="caution">
    <text evidence="2">The sequence shown here is derived from an EMBL/GenBank/DDBJ whole genome shotgun (WGS) entry which is preliminary data.</text>
</comment>
<dbReference type="Proteomes" id="UP000649604">
    <property type="component" value="Unassembled WGS sequence"/>
</dbReference>
<dbReference type="PROSITE" id="PS50125">
    <property type="entry name" value="GUANYLATE_CYCLASE_2"/>
    <property type="match status" value="1"/>
</dbReference>
<protein>
    <recommendedName>
        <fullName evidence="1">Guanylate cyclase domain-containing protein</fullName>
    </recommendedName>
</protein>
<dbReference type="InterPro" id="IPR050697">
    <property type="entry name" value="Adenylyl/Guanylyl_Cyclase_3/4"/>
</dbReference>
<proteinExistence type="predicted"/>
<dbReference type="CDD" id="cd07302">
    <property type="entry name" value="CHD"/>
    <property type="match status" value="1"/>
</dbReference>
<sequence>ALSEHLSPPQSFDFLNTYLGKIGPVIRKHSGFIDKYIGDAIMAIFPDQVEDAIEASIEMLHVLAEFNALRQTQGLSQIHIGIGLHTGTVMLGTIGEEQRMESTVISDAVNLASRLEGLTKRYGASVIISEQAFTRIAHPEHYHVRFLGKIQLKGKREIISAVELYDGDPEPVKSLKIQTTTDFERGLRHYFAKEFVEAAVLFQKVLKVNFRDKTARLFLERAAELMVQNIPNTWQGVEAIEDK</sequence>
<organism evidence="2 3">
    <name type="scientific">candidate division KSB3 bacterium</name>
    <dbReference type="NCBI Taxonomy" id="2044937"/>
    <lineage>
        <taxon>Bacteria</taxon>
        <taxon>candidate division KSB3</taxon>
    </lineage>
</organism>
<dbReference type="Pfam" id="PF00211">
    <property type="entry name" value="Guanylate_cyc"/>
    <property type="match status" value="1"/>
</dbReference>
<reference evidence="2" key="1">
    <citation type="submission" date="2019-11" db="EMBL/GenBank/DDBJ databases">
        <title>Microbial mats filling the niche in hypersaline microbial mats.</title>
        <authorList>
            <person name="Wong H.L."/>
            <person name="Macleod F.I."/>
            <person name="White R.A. III"/>
            <person name="Burns B.P."/>
        </authorList>
    </citation>
    <scope>NUCLEOTIDE SEQUENCE</scope>
    <source>
        <strain evidence="2">Rbin_158</strain>
    </source>
</reference>
<dbReference type="GO" id="GO:0035556">
    <property type="term" value="P:intracellular signal transduction"/>
    <property type="evidence" value="ECO:0007669"/>
    <property type="project" value="InterPro"/>
</dbReference>
<dbReference type="PANTHER" id="PTHR43081">
    <property type="entry name" value="ADENYLATE CYCLASE, TERMINAL-DIFFERENTIATION SPECIFIC-RELATED"/>
    <property type="match status" value="1"/>
</dbReference>
<dbReference type="Gene3D" id="3.30.70.1230">
    <property type="entry name" value="Nucleotide cyclase"/>
    <property type="match status" value="1"/>
</dbReference>
<dbReference type="EMBL" id="WJJP01000286">
    <property type="protein sequence ID" value="MBD3324728.1"/>
    <property type="molecule type" value="Genomic_DNA"/>
</dbReference>
<dbReference type="AlphaFoldDB" id="A0A9D5JUX0"/>